<evidence type="ECO:0000256" key="5">
    <source>
        <dbReference type="ARBA" id="ARBA00022691"/>
    </source>
</evidence>
<dbReference type="EMBL" id="CP065383">
    <property type="protein sequence ID" value="QPM66939.1"/>
    <property type="molecule type" value="Genomic_DNA"/>
</dbReference>
<evidence type="ECO:0000313" key="8">
    <source>
        <dbReference type="Proteomes" id="UP000594463"/>
    </source>
</evidence>
<dbReference type="Gene3D" id="3.40.50.150">
    <property type="entry name" value="Vaccinia Virus protein VP39"/>
    <property type="match status" value="1"/>
</dbReference>
<dbReference type="EC" id="2.1.1.199" evidence="6"/>
<protein>
    <recommendedName>
        <fullName evidence="6">Ribosomal RNA small subunit methyltransferase H</fullName>
        <ecNumber evidence="6">2.1.1.199</ecNumber>
    </recommendedName>
    <alternativeName>
        <fullName evidence="6">16S rRNA m(4)C1402 methyltransferase</fullName>
    </alternativeName>
    <alternativeName>
        <fullName evidence="6">rRNA (cytosine-N(4)-)-methyltransferase RsmH</fullName>
    </alternativeName>
</protein>
<dbReference type="KEGG" id="alam:RT761_00125"/>
<dbReference type="AlphaFoldDB" id="A0A7T1AJ95"/>
<dbReference type="GO" id="GO:0070475">
    <property type="term" value="P:rRNA base methylation"/>
    <property type="evidence" value="ECO:0007669"/>
    <property type="project" value="UniProtKB-UniRule"/>
</dbReference>
<keyword evidence="6" id="KW-0963">Cytoplasm</keyword>
<accession>A0A7T1AJ95</accession>
<dbReference type="RefSeq" id="WP_218112167.1">
    <property type="nucleotide sequence ID" value="NZ_CP065383.1"/>
</dbReference>
<evidence type="ECO:0000256" key="3">
    <source>
        <dbReference type="ARBA" id="ARBA00022603"/>
    </source>
</evidence>
<organism evidence="7 8">
    <name type="scientific">Atribacter laminatus</name>
    <dbReference type="NCBI Taxonomy" id="2847778"/>
    <lineage>
        <taxon>Bacteria</taxon>
        <taxon>Pseudomonadati</taxon>
        <taxon>Atribacterota</taxon>
        <taxon>Atribacteria</taxon>
        <taxon>Atribacterales</taxon>
        <taxon>Atribacteraceae</taxon>
        <taxon>Atribacter</taxon>
    </lineage>
</organism>
<proteinExistence type="inferred from homology"/>
<evidence type="ECO:0000256" key="6">
    <source>
        <dbReference type="HAMAP-Rule" id="MF_01007"/>
    </source>
</evidence>
<comment type="catalytic activity">
    <reaction evidence="6">
        <text>cytidine(1402) in 16S rRNA + S-adenosyl-L-methionine = N(4)-methylcytidine(1402) in 16S rRNA + S-adenosyl-L-homocysteine + H(+)</text>
        <dbReference type="Rhea" id="RHEA:42928"/>
        <dbReference type="Rhea" id="RHEA-COMP:10286"/>
        <dbReference type="Rhea" id="RHEA-COMP:10287"/>
        <dbReference type="ChEBI" id="CHEBI:15378"/>
        <dbReference type="ChEBI" id="CHEBI:57856"/>
        <dbReference type="ChEBI" id="CHEBI:59789"/>
        <dbReference type="ChEBI" id="CHEBI:74506"/>
        <dbReference type="ChEBI" id="CHEBI:82748"/>
        <dbReference type="EC" id="2.1.1.199"/>
    </reaction>
</comment>
<feature type="binding site" evidence="6">
    <location>
        <position position="101"/>
    </location>
    <ligand>
        <name>S-adenosyl-L-methionine</name>
        <dbReference type="ChEBI" id="CHEBI:59789"/>
    </ligand>
</feature>
<reference evidence="7 8" key="1">
    <citation type="journal article" date="2021" name="Nat. Commun.">
        <title>Isolation of a member of the candidate phylum Atribacteria reveals a unique cell membrane structure.</title>
        <authorList>
            <person name="Taiki K."/>
            <person name="Nobu M.K."/>
            <person name="Kusada H."/>
            <person name="Meng X.-Y."/>
            <person name="Hosoki N."/>
            <person name="Uematsu K."/>
            <person name="Yoshioka H."/>
            <person name="Kamagata Y."/>
            <person name="Tamaki H."/>
        </authorList>
    </citation>
    <scope>NUCLEOTIDE SEQUENCE [LARGE SCALE GENOMIC DNA]</scope>
    <source>
        <strain evidence="7 8">RT761</strain>
    </source>
</reference>
<evidence type="ECO:0000256" key="2">
    <source>
        <dbReference type="ARBA" id="ARBA00022552"/>
    </source>
</evidence>
<dbReference type="Gene3D" id="1.10.150.170">
    <property type="entry name" value="Putative methyltransferase TM0872, insert domain"/>
    <property type="match status" value="1"/>
</dbReference>
<evidence type="ECO:0000256" key="4">
    <source>
        <dbReference type="ARBA" id="ARBA00022679"/>
    </source>
</evidence>
<comment type="subcellular location">
    <subcellularLocation>
        <location evidence="6">Cytoplasm</location>
    </subcellularLocation>
</comment>
<dbReference type="SUPFAM" id="SSF53335">
    <property type="entry name" value="S-adenosyl-L-methionine-dependent methyltransferases"/>
    <property type="match status" value="1"/>
</dbReference>
<sequence>MFHYHQPVMVAEVIQYLITDPKGVYVDATVGGGGHAKAILEKTTQQAVLIGIDRDREAIDAAGQVLADFGSRVKLVHGSFSAIAEILHQEEVVTIHGVLFDLGVSSRQLDIPERGFSFSQDGPLDMRMNQSQKMDACQVVNTFSEKELADIFFYYGEERKSRKIARSIVNSRQRKPITTTKELEKIIWNCNPGRRGGIHPATRVFMALRIYINHELDELPKALESVLQFMKEGARLVVLSYHSLEDRIVKNFFRNNDQLAVINRKPMTPSLQEIQVNPRARSARMRVAQKMIREEGTLI</sequence>
<keyword evidence="3 6" id="KW-0489">Methyltransferase</keyword>
<feature type="binding site" evidence="6">
    <location>
        <position position="108"/>
    </location>
    <ligand>
        <name>S-adenosyl-L-methionine</name>
        <dbReference type="ChEBI" id="CHEBI:59789"/>
    </ligand>
</feature>
<keyword evidence="2 6" id="KW-0698">rRNA processing</keyword>
<feature type="binding site" evidence="6">
    <location>
        <position position="80"/>
    </location>
    <ligand>
        <name>S-adenosyl-L-methionine</name>
        <dbReference type="ChEBI" id="CHEBI:59789"/>
    </ligand>
</feature>
<dbReference type="HAMAP" id="MF_01007">
    <property type="entry name" value="16SrRNA_methyltr_H"/>
    <property type="match status" value="1"/>
</dbReference>
<keyword evidence="4 6" id="KW-0808">Transferase</keyword>
<dbReference type="NCBIfam" id="TIGR00006">
    <property type="entry name" value="16S rRNA (cytosine(1402)-N(4))-methyltransferase RsmH"/>
    <property type="match status" value="1"/>
</dbReference>
<name>A0A7T1AJ95_ATRLM</name>
<dbReference type="GO" id="GO:0005737">
    <property type="term" value="C:cytoplasm"/>
    <property type="evidence" value="ECO:0007669"/>
    <property type="project" value="UniProtKB-SubCell"/>
</dbReference>
<dbReference type="FunFam" id="1.10.150.170:FF:000003">
    <property type="entry name" value="Ribosomal RNA small subunit methyltransferase H"/>
    <property type="match status" value="1"/>
</dbReference>
<comment type="similarity">
    <text evidence="1 6">Belongs to the methyltransferase superfamily. RsmH family.</text>
</comment>
<dbReference type="InterPro" id="IPR029063">
    <property type="entry name" value="SAM-dependent_MTases_sf"/>
</dbReference>
<dbReference type="Pfam" id="PF01795">
    <property type="entry name" value="Methyltransf_5"/>
    <property type="match status" value="1"/>
</dbReference>
<dbReference type="InterPro" id="IPR002903">
    <property type="entry name" value="RsmH"/>
</dbReference>
<comment type="function">
    <text evidence="6">Specifically methylates the N4 position of cytidine in position 1402 (C1402) of 16S rRNA.</text>
</comment>
<evidence type="ECO:0000313" key="7">
    <source>
        <dbReference type="EMBL" id="QPM66939.1"/>
    </source>
</evidence>
<dbReference type="PIRSF" id="PIRSF004486">
    <property type="entry name" value="MraW"/>
    <property type="match status" value="1"/>
</dbReference>
<dbReference type="InterPro" id="IPR023397">
    <property type="entry name" value="SAM-dep_MeTrfase_MraW_recog"/>
</dbReference>
<gene>
    <name evidence="6 7" type="primary">rsmH</name>
    <name evidence="7" type="ORF">RT761_00125</name>
</gene>
<evidence type="ECO:0000256" key="1">
    <source>
        <dbReference type="ARBA" id="ARBA00010396"/>
    </source>
</evidence>
<dbReference type="SUPFAM" id="SSF81799">
    <property type="entry name" value="Putative methyltransferase TM0872, insert domain"/>
    <property type="match status" value="1"/>
</dbReference>
<dbReference type="PANTHER" id="PTHR11265">
    <property type="entry name" value="S-ADENOSYL-METHYLTRANSFERASE MRAW"/>
    <property type="match status" value="1"/>
</dbReference>
<keyword evidence="8" id="KW-1185">Reference proteome</keyword>
<keyword evidence="5 6" id="KW-0949">S-adenosyl-L-methionine</keyword>
<dbReference type="GO" id="GO:0071424">
    <property type="term" value="F:rRNA (cytosine-N4-)-methyltransferase activity"/>
    <property type="evidence" value="ECO:0007669"/>
    <property type="project" value="UniProtKB-UniRule"/>
</dbReference>
<feature type="binding site" evidence="6">
    <location>
        <position position="53"/>
    </location>
    <ligand>
        <name>S-adenosyl-L-methionine</name>
        <dbReference type="ChEBI" id="CHEBI:59789"/>
    </ligand>
</feature>
<dbReference type="Proteomes" id="UP000594463">
    <property type="component" value="Chromosome"/>
</dbReference>
<dbReference type="PANTHER" id="PTHR11265:SF0">
    <property type="entry name" value="12S RRNA N4-METHYLCYTIDINE METHYLTRANSFERASE"/>
    <property type="match status" value="1"/>
</dbReference>
<feature type="binding site" evidence="6">
    <location>
        <begin position="33"/>
        <end position="35"/>
    </location>
    <ligand>
        <name>S-adenosyl-L-methionine</name>
        <dbReference type="ChEBI" id="CHEBI:59789"/>
    </ligand>
</feature>